<dbReference type="InterPro" id="IPR051606">
    <property type="entry name" value="Polyketide_Oxido-like"/>
</dbReference>
<dbReference type="Pfam" id="PF13460">
    <property type="entry name" value="NAD_binding_10"/>
    <property type="match status" value="1"/>
</dbReference>
<dbReference type="PANTHER" id="PTHR43355:SF2">
    <property type="entry name" value="FLAVIN REDUCTASE (NADPH)"/>
    <property type="match status" value="1"/>
</dbReference>
<dbReference type="EMBL" id="JAFLNL010000003">
    <property type="protein sequence ID" value="MBO0353899.1"/>
    <property type="molecule type" value="Genomic_DNA"/>
</dbReference>
<dbReference type="RefSeq" id="WP_207032687.1">
    <property type="nucleotide sequence ID" value="NZ_JAFLNL010000003.1"/>
</dbReference>
<gene>
    <name evidence="2" type="ORF">J0656_07710</name>
</gene>
<protein>
    <submittedName>
        <fullName evidence="2">NAD(P)H-binding protein</fullName>
    </submittedName>
</protein>
<reference evidence="2 3" key="1">
    <citation type="submission" date="2021-03" db="EMBL/GenBank/DDBJ databases">
        <title>Muricauda lutimaris sp. nov. and Muricauda ruestringensis sp. nov, two marine members of the Flavobacteriaceae isolated from deep sea sediments of Western Pacific.</title>
        <authorList>
            <person name="Zhao S."/>
            <person name="Liu R."/>
        </authorList>
    </citation>
    <scope>NUCLEOTIDE SEQUENCE [LARGE SCALE GENOMIC DNA]</scope>
    <source>
        <strain evidence="2 3">BC31-1-A7</strain>
    </source>
</reference>
<comment type="caution">
    <text evidence="2">The sequence shown here is derived from an EMBL/GenBank/DDBJ whole genome shotgun (WGS) entry which is preliminary data.</text>
</comment>
<keyword evidence="3" id="KW-1185">Reference proteome</keyword>
<evidence type="ECO:0000313" key="2">
    <source>
        <dbReference type="EMBL" id="MBO0353899.1"/>
    </source>
</evidence>
<accession>A0ABS3G3B3</accession>
<sequence length="210" mass="23170">MKITVIGASAGIGLETVYRALDRNHKITALSRSEITIDHSNFQSISGSATNRTDLLDALEGADAVIVTLGTGTSTKATTLFSDFAKLLVDIQAEKALDIPFVLVTGFGAGESIHFVPEPVRQMMETVLKDVYADKSKMEEIIEGTEMNWIIVRPGLLLDGPLTQEYIIEDQLYKGIEVGEINRTDVADFLVKQAEEPKKTKTYYTIRSKR</sequence>
<evidence type="ECO:0000313" key="3">
    <source>
        <dbReference type="Proteomes" id="UP000664044"/>
    </source>
</evidence>
<dbReference type="Proteomes" id="UP000664044">
    <property type="component" value="Unassembled WGS sequence"/>
</dbReference>
<feature type="domain" description="NAD(P)-binding" evidence="1">
    <location>
        <begin position="7"/>
        <end position="197"/>
    </location>
</feature>
<dbReference type="InterPro" id="IPR036291">
    <property type="entry name" value="NAD(P)-bd_dom_sf"/>
</dbReference>
<proteinExistence type="predicted"/>
<dbReference type="SUPFAM" id="SSF51735">
    <property type="entry name" value="NAD(P)-binding Rossmann-fold domains"/>
    <property type="match status" value="1"/>
</dbReference>
<dbReference type="InterPro" id="IPR016040">
    <property type="entry name" value="NAD(P)-bd_dom"/>
</dbReference>
<name>A0ABS3G3B3_9FLAO</name>
<dbReference type="PANTHER" id="PTHR43355">
    <property type="entry name" value="FLAVIN REDUCTASE (NADPH)"/>
    <property type="match status" value="1"/>
</dbReference>
<evidence type="ECO:0000259" key="1">
    <source>
        <dbReference type="Pfam" id="PF13460"/>
    </source>
</evidence>
<dbReference type="Gene3D" id="3.40.50.720">
    <property type="entry name" value="NAD(P)-binding Rossmann-like Domain"/>
    <property type="match status" value="1"/>
</dbReference>
<organism evidence="2 3">
    <name type="scientific">Flagellimonas aurea</name>
    <dbReference type="NCBI Taxonomy" id="2915619"/>
    <lineage>
        <taxon>Bacteria</taxon>
        <taxon>Pseudomonadati</taxon>
        <taxon>Bacteroidota</taxon>
        <taxon>Flavobacteriia</taxon>
        <taxon>Flavobacteriales</taxon>
        <taxon>Flavobacteriaceae</taxon>
        <taxon>Flagellimonas</taxon>
    </lineage>
</organism>